<organism evidence="8 9">
    <name type="scientific">Arachnia rubra</name>
    <dbReference type="NCBI Taxonomy" id="1547448"/>
    <lineage>
        <taxon>Bacteria</taxon>
        <taxon>Bacillati</taxon>
        <taxon>Actinomycetota</taxon>
        <taxon>Actinomycetes</taxon>
        <taxon>Propionibacteriales</taxon>
        <taxon>Propionibacteriaceae</taxon>
        <taxon>Arachnia</taxon>
    </lineage>
</organism>
<sequence>MTVIESRGLTGILRKTGSHREAVYEEGLRSARQDRYDVREYEAVPWVFKDGGERNVYKNFNLSVFVDELCNADCPFCVSLLRYEHKSLIYAKQKISSDAEYEKRLYEVLEAIRPLNPSVSVTGGEPTILPRTYIIAKALRELGFRKKTITSNGSGLFRPVGGHREAPIDALLEAGFDHLNISRAHWDDAENARIMRYKRTVSDTSLAHLARILSYLEGERLAPRISCILLREGVGTVGTMKTYLDVLREVGARNFIFRELMDYDRNAVNLPMMRYMDENKVRLNDLWGEIDDDASFRRVLNILGYYYYVEVYRYRDCTVASESADLSRQYTEKDDNPDMVYEMVLHENGNLCGSWIETEDILDRYDGYHDRGASR</sequence>
<dbReference type="Pfam" id="PF04055">
    <property type="entry name" value="Radical_SAM"/>
    <property type="match status" value="1"/>
</dbReference>
<dbReference type="RefSeq" id="WP_212321741.1">
    <property type="nucleotide sequence ID" value="NZ_AP024463.1"/>
</dbReference>
<evidence type="ECO:0000256" key="1">
    <source>
        <dbReference type="ARBA" id="ARBA00001966"/>
    </source>
</evidence>
<dbReference type="Proteomes" id="UP000678513">
    <property type="component" value="Chromosome"/>
</dbReference>
<evidence type="ECO:0000259" key="7">
    <source>
        <dbReference type="PROSITE" id="PS51918"/>
    </source>
</evidence>
<evidence type="ECO:0000256" key="2">
    <source>
        <dbReference type="ARBA" id="ARBA00022485"/>
    </source>
</evidence>
<name>A0ABX7Y2F7_9ACTN</name>
<dbReference type="CDD" id="cd01335">
    <property type="entry name" value="Radical_SAM"/>
    <property type="match status" value="1"/>
</dbReference>
<protein>
    <submittedName>
        <fullName evidence="8">Radical SAM protein</fullName>
    </submittedName>
</protein>
<reference evidence="8 9" key="1">
    <citation type="submission" date="2021-03" db="EMBL/GenBank/DDBJ databases">
        <title>Human Oral Microbial Genomes.</title>
        <authorList>
            <person name="Johnston C.D."/>
            <person name="Chen T."/>
            <person name="Dewhirst F.E."/>
        </authorList>
    </citation>
    <scope>NUCLEOTIDE SEQUENCE [LARGE SCALE GENOMIC DNA]</scope>
    <source>
        <strain evidence="8 9">DSMZ 100122</strain>
    </source>
</reference>
<evidence type="ECO:0000313" key="8">
    <source>
        <dbReference type="EMBL" id="QUC07344.1"/>
    </source>
</evidence>
<keyword evidence="9" id="KW-1185">Reference proteome</keyword>
<dbReference type="InterPro" id="IPR013785">
    <property type="entry name" value="Aldolase_TIM"/>
</dbReference>
<keyword evidence="4" id="KW-0479">Metal-binding</keyword>
<evidence type="ECO:0000256" key="4">
    <source>
        <dbReference type="ARBA" id="ARBA00022723"/>
    </source>
</evidence>
<evidence type="ECO:0000256" key="3">
    <source>
        <dbReference type="ARBA" id="ARBA00022691"/>
    </source>
</evidence>
<dbReference type="SFLD" id="SFLDG01067">
    <property type="entry name" value="SPASM/twitch_domain_containing"/>
    <property type="match status" value="1"/>
</dbReference>
<dbReference type="PROSITE" id="PS51918">
    <property type="entry name" value="RADICAL_SAM"/>
    <property type="match status" value="1"/>
</dbReference>
<dbReference type="PANTHER" id="PTHR43787">
    <property type="entry name" value="FEMO COFACTOR BIOSYNTHESIS PROTEIN NIFB-RELATED"/>
    <property type="match status" value="1"/>
</dbReference>
<dbReference type="EMBL" id="CP072384">
    <property type="protein sequence ID" value="QUC07344.1"/>
    <property type="molecule type" value="Genomic_DNA"/>
</dbReference>
<dbReference type="InterPro" id="IPR007197">
    <property type="entry name" value="rSAM"/>
</dbReference>
<proteinExistence type="predicted"/>
<keyword evidence="2" id="KW-0004">4Fe-4S</keyword>
<keyword evidence="6" id="KW-0411">Iron-sulfur</keyword>
<accession>A0ABX7Y2F7</accession>
<evidence type="ECO:0000256" key="6">
    <source>
        <dbReference type="ARBA" id="ARBA00023014"/>
    </source>
</evidence>
<keyword evidence="3" id="KW-0949">S-adenosyl-L-methionine</keyword>
<evidence type="ECO:0000256" key="5">
    <source>
        <dbReference type="ARBA" id="ARBA00023004"/>
    </source>
</evidence>
<evidence type="ECO:0000313" key="9">
    <source>
        <dbReference type="Proteomes" id="UP000678513"/>
    </source>
</evidence>
<keyword evidence="5" id="KW-0408">Iron</keyword>
<gene>
    <name evidence="8" type="ORF">J5A65_10405</name>
</gene>
<dbReference type="Gene3D" id="3.20.20.70">
    <property type="entry name" value="Aldolase class I"/>
    <property type="match status" value="1"/>
</dbReference>
<dbReference type="SFLD" id="SFLDS00029">
    <property type="entry name" value="Radical_SAM"/>
    <property type="match status" value="1"/>
</dbReference>
<dbReference type="SUPFAM" id="SSF102114">
    <property type="entry name" value="Radical SAM enzymes"/>
    <property type="match status" value="1"/>
</dbReference>
<dbReference type="InterPro" id="IPR058240">
    <property type="entry name" value="rSAM_sf"/>
</dbReference>
<comment type="cofactor">
    <cofactor evidence="1">
        <name>[4Fe-4S] cluster</name>
        <dbReference type="ChEBI" id="CHEBI:49883"/>
    </cofactor>
</comment>
<feature type="domain" description="Radical SAM core" evidence="7">
    <location>
        <begin position="54"/>
        <end position="313"/>
    </location>
</feature>